<comment type="caution">
    <text evidence="1">The sequence shown here is derived from an EMBL/GenBank/DDBJ whole genome shotgun (WGS) entry which is preliminary data.</text>
</comment>
<reference evidence="1 2" key="1">
    <citation type="submission" date="2019-08" db="EMBL/GenBank/DDBJ databases">
        <title>Bacillus genomes from the desert of Cuatro Cienegas, Coahuila.</title>
        <authorList>
            <person name="Olmedo-Alvarez G."/>
        </authorList>
    </citation>
    <scope>NUCLEOTIDE SEQUENCE [LARGE SCALE GENOMIC DNA]</scope>
    <source>
        <strain evidence="1 2">CH446_14T</strain>
    </source>
</reference>
<dbReference type="InterPro" id="IPR046208">
    <property type="entry name" value="DUF6241"/>
</dbReference>
<evidence type="ECO:0000313" key="2">
    <source>
        <dbReference type="Proteomes" id="UP000322139"/>
    </source>
</evidence>
<proteinExistence type="predicted"/>
<dbReference type="Proteomes" id="UP000322139">
    <property type="component" value="Unassembled WGS sequence"/>
</dbReference>
<name>A0A5D4RFX8_9BACI</name>
<dbReference type="Pfam" id="PF19754">
    <property type="entry name" value="DUF6241"/>
    <property type="match status" value="1"/>
</dbReference>
<evidence type="ECO:0000313" key="1">
    <source>
        <dbReference type="EMBL" id="TYS50207.1"/>
    </source>
</evidence>
<sequence length="174" mass="19620">MLEAAILSKKKKSFFHNKLRLAGLGLIILALAGYAAYNYTSLGKGERAAEERSASSKGEKDLKKLFPGNMEESAVQQAIHDMSHQKVKAENKWGALQITPDRISRLIYVVEANEMNYQHSDLYLDILERWSKGDFSSAARDHNSIWKLQGGTVGEAKGLLTEEEEQKYIEKNFK</sequence>
<organism evidence="1 2">
    <name type="scientific">Bacillus infantis</name>
    <dbReference type="NCBI Taxonomy" id="324767"/>
    <lineage>
        <taxon>Bacteria</taxon>
        <taxon>Bacillati</taxon>
        <taxon>Bacillota</taxon>
        <taxon>Bacilli</taxon>
        <taxon>Bacillales</taxon>
        <taxon>Bacillaceae</taxon>
        <taxon>Bacillus</taxon>
    </lineage>
</organism>
<accession>A0A5D4RFX8</accession>
<dbReference type="EMBL" id="VTER01000003">
    <property type="protein sequence ID" value="TYS50207.1"/>
    <property type="molecule type" value="Genomic_DNA"/>
</dbReference>
<protein>
    <submittedName>
        <fullName evidence="1">Uncharacterized protein</fullName>
    </submittedName>
</protein>
<gene>
    <name evidence="1" type="ORF">FZD51_06560</name>
</gene>
<dbReference type="AlphaFoldDB" id="A0A5D4RFX8"/>